<gene>
    <name evidence="2" type="ORF">R5W23_004335</name>
</gene>
<dbReference type="RefSeq" id="WP_320689126.1">
    <property type="nucleotide sequence ID" value="NZ_JAXBLV010000222.1"/>
</dbReference>
<feature type="transmembrane region" description="Helical" evidence="1">
    <location>
        <begin position="14"/>
        <end position="32"/>
    </location>
</feature>
<evidence type="ECO:0000256" key="1">
    <source>
        <dbReference type="SAM" id="Phobius"/>
    </source>
</evidence>
<sequence length="59" mass="6811">MSDRAPKNPLWQSVALRLILIWLIGWGTIVWFRGCLTPATRDELRETHQKALPSEPANR</sequence>
<keyword evidence="1" id="KW-0472">Membrane</keyword>
<evidence type="ECO:0000313" key="2">
    <source>
        <dbReference type="EMBL" id="MDY3562855.1"/>
    </source>
</evidence>
<accession>A0ABU5F5K9</accession>
<keyword evidence="3" id="KW-1185">Reference proteome</keyword>
<comment type="caution">
    <text evidence="2">The sequence shown here is derived from an EMBL/GenBank/DDBJ whole genome shotgun (WGS) entry which is preliminary data.</text>
</comment>
<dbReference type="EMBL" id="JAXBLV010000222">
    <property type="protein sequence ID" value="MDY3562855.1"/>
    <property type="molecule type" value="Genomic_DNA"/>
</dbReference>
<keyword evidence="1" id="KW-0812">Transmembrane</keyword>
<protein>
    <submittedName>
        <fullName evidence="2">Uncharacterized protein</fullName>
    </submittedName>
</protein>
<evidence type="ECO:0000313" key="3">
    <source>
        <dbReference type="Proteomes" id="UP001272242"/>
    </source>
</evidence>
<proteinExistence type="predicted"/>
<organism evidence="2 3">
    <name type="scientific">Gemmata algarum</name>
    <dbReference type="NCBI Taxonomy" id="2975278"/>
    <lineage>
        <taxon>Bacteria</taxon>
        <taxon>Pseudomonadati</taxon>
        <taxon>Planctomycetota</taxon>
        <taxon>Planctomycetia</taxon>
        <taxon>Gemmatales</taxon>
        <taxon>Gemmataceae</taxon>
        <taxon>Gemmata</taxon>
    </lineage>
</organism>
<dbReference type="Proteomes" id="UP001272242">
    <property type="component" value="Unassembled WGS sequence"/>
</dbReference>
<name>A0ABU5F5K9_9BACT</name>
<reference evidence="3" key="1">
    <citation type="journal article" date="2023" name="Mar. Drugs">
        <title>Gemmata algarum, a Novel Planctomycete Isolated from an Algal Mat, Displays Antimicrobial Activity.</title>
        <authorList>
            <person name="Kumar G."/>
            <person name="Kallscheuer N."/>
            <person name="Kashif M."/>
            <person name="Ahamad S."/>
            <person name="Jagadeeshwari U."/>
            <person name="Pannikurungottu S."/>
            <person name="Haufschild T."/>
            <person name="Kabuu M."/>
            <person name="Sasikala C."/>
            <person name="Jogler C."/>
            <person name="Ramana C."/>
        </authorList>
    </citation>
    <scope>NUCLEOTIDE SEQUENCE [LARGE SCALE GENOMIC DNA]</scope>
    <source>
        <strain evidence="3">JC673</strain>
    </source>
</reference>
<keyword evidence="1" id="KW-1133">Transmembrane helix</keyword>